<comment type="caution">
    <text evidence="6">The sequence shown here is derived from an EMBL/GenBank/DDBJ whole genome shotgun (WGS) entry which is preliminary data.</text>
</comment>
<dbReference type="AlphaFoldDB" id="A0AAE3JBM5"/>
<dbReference type="PANTHER" id="PTHR13696">
    <property type="entry name" value="P-LOOP CONTAINING NUCLEOSIDE TRIPHOSPHATE HYDROLASE"/>
    <property type="match status" value="1"/>
</dbReference>
<evidence type="ECO:0000313" key="7">
    <source>
        <dbReference type="Proteomes" id="UP001198242"/>
    </source>
</evidence>
<evidence type="ECO:0000256" key="3">
    <source>
        <dbReference type="ARBA" id="ARBA00062323"/>
    </source>
</evidence>
<dbReference type="PIRSF" id="PIRSF009320">
    <property type="entry name" value="Nuc_binding_HP_1000"/>
    <property type="match status" value="1"/>
</dbReference>
<dbReference type="Proteomes" id="UP001198242">
    <property type="component" value="Unassembled WGS sequence"/>
</dbReference>
<name>A0AAE3JBM5_9FIRM</name>
<comment type="catalytic activity">
    <reaction evidence="2">
        <text>ATP + H2O = ADP + phosphate + H(+)</text>
        <dbReference type="Rhea" id="RHEA:13065"/>
        <dbReference type="ChEBI" id="CHEBI:15377"/>
        <dbReference type="ChEBI" id="CHEBI:15378"/>
        <dbReference type="ChEBI" id="CHEBI:30616"/>
        <dbReference type="ChEBI" id="CHEBI:43474"/>
        <dbReference type="ChEBI" id="CHEBI:456216"/>
    </reaction>
</comment>
<dbReference type="PANTHER" id="PTHR13696:SF99">
    <property type="entry name" value="COBYRINIC ACID AC-DIAMIDE SYNTHASE"/>
    <property type="match status" value="1"/>
</dbReference>
<comment type="similarity">
    <text evidence="1">Belongs to the ParA family.</text>
</comment>
<dbReference type="CDD" id="cd02042">
    <property type="entry name" value="ParAB_family"/>
    <property type="match status" value="1"/>
</dbReference>
<evidence type="ECO:0000256" key="1">
    <source>
        <dbReference type="ARBA" id="ARBA00006976"/>
    </source>
</evidence>
<comment type="subunit">
    <text evidence="3">Dimerizes in the presence of ATP but not ADP; ATP-binding is required for double-stranded (ds)DNA-binding. Interacts with DnaA.</text>
</comment>
<keyword evidence="7" id="KW-1185">Reference proteome</keyword>
<dbReference type="Gene3D" id="3.40.50.300">
    <property type="entry name" value="P-loop containing nucleotide triphosphate hydrolases"/>
    <property type="match status" value="1"/>
</dbReference>
<evidence type="ECO:0000313" key="6">
    <source>
        <dbReference type="EMBL" id="MCC2211885.1"/>
    </source>
</evidence>
<accession>A0AAE3JBM5</accession>
<dbReference type="InterPro" id="IPR050678">
    <property type="entry name" value="DNA_Partitioning_ATPase"/>
</dbReference>
<reference evidence="6 7" key="1">
    <citation type="submission" date="2021-10" db="EMBL/GenBank/DDBJ databases">
        <title>Anaerobic single-cell dispensing facilitates the cultivation of human gut bacteria.</title>
        <authorList>
            <person name="Afrizal A."/>
        </authorList>
    </citation>
    <scope>NUCLEOTIDE SEQUENCE [LARGE SCALE GENOMIC DNA]</scope>
    <source>
        <strain evidence="6 7">CLA-AA-H232</strain>
    </source>
</reference>
<evidence type="ECO:0000256" key="4">
    <source>
        <dbReference type="ARBA" id="ARBA00071824"/>
    </source>
</evidence>
<dbReference type="Pfam" id="PF13614">
    <property type="entry name" value="AAA_31"/>
    <property type="match status" value="1"/>
</dbReference>
<evidence type="ECO:0000259" key="5">
    <source>
        <dbReference type="Pfam" id="PF13614"/>
    </source>
</evidence>
<dbReference type="RefSeq" id="WP_308457242.1">
    <property type="nucleotide sequence ID" value="NZ_JAJEQM010000040.1"/>
</dbReference>
<dbReference type="InterPro" id="IPR025669">
    <property type="entry name" value="AAA_dom"/>
</dbReference>
<dbReference type="InterPro" id="IPR027417">
    <property type="entry name" value="P-loop_NTPase"/>
</dbReference>
<dbReference type="SUPFAM" id="SSF52540">
    <property type="entry name" value="P-loop containing nucleoside triphosphate hydrolases"/>
    <property type="match status" value="1"/>
</dbReference>
<dbReference type="EMBL" id="JAJEQM010000040">
    <property type="protein sequence ID" value="MCC2211885.1"/>
    <property type="molecule type" value="Genomic_DNA"/>
</dbReference>
<organism evidence="6 7">
    <name type="scientific">Hominilimicola fabiformis</name>
    <dbReference type="NCBI Taxonomy" id="2885356"/>
    <lineage>
        <taxon>Bacteria</taxon>
        <taxon>Bacillati</taxon>
        <taxon>Bacillota</taxon>
        <taxon>Clostridia</taxon>
        <taxon>Eubacteriales</taxon>
        <taxon>Oscillospiraceae</taxon>
        <taxon>Hominilimicola</taxon>
    </lineage>
</organism>
<protein>
    <recommendedName>
        <fullName evidence="4">Sporulation initiation inhibitor protein Soj</fullName>
    </recommendedName>
</protein>
<sequence length="256" mass="28153">MKVIAVSTQKGGVGKTTTSINLAAALAEKNKKVLLVDFDPQGNATIGCGFKDVEETIVNAMIADINNSFKPSDLSVIHTELFDILPSNIELSNMELTLVSVIGREGVLKRILEPIKSNYDYIIIDTLPSLGILTVNSFVASDYVIVPVLAKDYYSLQGFDALLQSVELTRRCINPNLKVLGDVITMYDGRNKNDNIISETIRNDERTETFNTVIPLSTKAAEANRMGKTILQHDPQGKVATAYRELADEMLNRMGE</sequence>
<proteinExistence type="inferred from homology"/>
<evidence type="ECO:0000256" key="2">
    <source>
        <dbReference type="ARBA" id="ARBA00049360"/>
    </source>
</evidence>
<gene>
    <name evidence="6" type="ORF">LKE05_13960</name>
</gene>
<feature type="domain" description="AAA" evidence="5">
    <location>
        <begin position="1"/>
        <end position="179"/>
    </location>
</feature>
<dbReference type="FunFam" id="3.40.50.300:FF:000285">
    <property type="entry name" value="Sporulation initiation inhibitor Soj"/>
    <property type="match status" value="1"/>
</dbReference>